<dbReference type="KEGG" id="rmc:RMONA_00400"/>
<sequence length="71" mass="8789">MYWGDIEEIAEQLEEHCSDQYNEKKISLLKLEKLIRDLKDFEDEEKKVEEVTLEEILDKWEELREEMREID</sequence>
<dbReference type="Gene3D" id="1.10.10.600">
    <property type="entry name" value="IscX-like"/>
    <property type="match status" value="1"/>
</dbReference>
<dbReference type="GO" id="GO:0016226">
    <property type="term" value="P:iron-sulfur cluster assembly"/>
    <property type="evidence" value="ECO:0007669"/>
    <property type="project" value="InterPro"/>
</dbReference>
<dbReference type="EMBL" id="LN794217">
    <property type="protein sequence ID" value="CEO16506.1"/>
    <property type="molecule type" value="Genomic_DNA"/>
</dbReference>
<reference evidence="2 3" key="1">
    <citation type="submission" date="2015-01" db="EMBL/GenBank/DDBJ databases">
        <title>Draft genome sequence of Rickettsia monacensis strain IrR/Munich.</title>
        <authorList>
            <person name="Felsheim R.F."/>
            <person name="Johnson S.L."/>
            <person name="Kurtti T.J."/>
            <person name="Munderloh U.G."/>
        </authorList>
    </citation>
    <scope>NUCLEOTIDE SEQUENCE [LARGE SCALE GENOMIC DNA]</scope>
    <source>
        <strain evidence="2 3">IrR/Munich</strain>
    </source>
</reference>
<dbReference type="HOGENOM" id="CLU_202597_0_0_5"/>
<keyword evidence="1" id="KW-0175">Coiled coil</keyword>
<dbReference type="NCBIfam" id="TIGR03412">
    <property type="entry name" value="iscX_yfhJ"/>
    <property type="match status" value="1"/>
</dbReference>
<dbReference type="InterPro" id="IPR036762">
    <property type="entry name" value="IscX-like_sf"/>
</dbReference>
<gene>
    <name evidence="2" type="ORF">RMONA_00400</name>
</gene>
<keyword evidence="3" id="KW-1185">Reference proteome</keyword>
<evidence type="ECO:0000313" key="3">
    <source>
        <dbReference type="Proteomes" id="UP000018149"/>
    </source>
</evidence>
<proteinExistence type="predicted"/>
<dbReference type="InterPro" id="IPR007479">
    <property type="entry name" value="ISC_FeS_clus_asmbl_IscsX"/>
</dbReference>
<dbReference type="AlphaFoldDB" id="A0A0B7IXF7"/>
<dbReference type="STRING" id="109232.RMONA_00400"/>
<evidence type="ECO:0008006" key="4">
    <source>
        <dbReference type="Google" id="ProtNLM"/>
    </source>
</evidence>
<dbReference type="SUPFAM" id="SSF140319">
    <property type="entry name" value="IscX-like"/>
    <property type="match status" value="1"/>
</dbReference>
<reference evidence="3" key="2">
    <citation type="submission" date="2015-01" db="EMBL/GenBank/DDBJ databases">
        <authorList>
            <person name="Felsheim R."/>
        </authorList>
    </citation>
    <scope>NUCLEOTIDE SEQUENCE [LARGE SCALE GENOMIC DNA]</scope>
    <source>
        <strain evidence="3">IrR/Munich</strain>
    </source>
</reference>
<dbReference type="Proteomes" id="UP000018149">
    <property type="component" value="Chromosome I"/>
</dbReference>
<protein>
    <recommendedName>
        <fullName evidence="4">FeS assembly protein IscX</fullName>
    </recommendedName>
</protein>
<organism evidence="2 3">
    <name type="scientific">Rickettsia monacensis</name>
    <dbReference type="NCBI Taxonomy" id="109232"/>
    <lineage>
        <taxon>Bacteria</taxon>
        <taxon>Pseudomonadati</taxon>
        <taxon>Pseudomonadota</taxon>
        <taxon>Alphaproteobacteria</taxon>
        <taxon>Rickettsiales</taxon>
        <taxon>Rickettsiaceae</taxon>
        <taxon>Rickettsieae</taxon>
        <taxon>Rickettsia</taxon>
        <taxon>spotted fever group</taxon>
    </lineage>
</organism>
<evidence type="ECO:0000256" key="1">
    <source>
        <dbReference type="SAM" id="Coils"/>
    </source>
</evidence>
<accession>A0A0B7IXF7</accession>
<dbReference type="RefSeq" id="WP_023507123.1">
    <property type="nucleotide sequence ID" value="NZ_LN794217.1"/>
</dbReference>
<feature type="coiled-coil region" evidence="1">
    <location>
        <begin position="24"/>
        <end position="51"/>
    </location>
</feature>
<dbReference type="Pfam" id="PF04384">
    <property type="entry name" value="Fe-S_assembly"/>
    <property type="match status" value="1"/>
</dbReference>
<evidence type="ECO:0000313" key="2">
    <source>
        <dbReference type="EMBL" id="CEO16506.1"/>
    </source>
</evidence>
<name>A0A0B7IXF7_9RICK</name>